<name>A0A1I5QZF8_9BACI</name>
<evidence type="ECO:0000313" key="2">
    <source>
        <dbReference type="EMBL" id="GEM01982.1"/>
    </source>
</evidence>
<dbReference type="OrthoDB" id="9915592at2"/>
<keyword evidence="5" id="KW-1185">Reference proteome</keyword>
<evidence type="ECO:0000256" key="1">
    <source>
        <dbReference type="SAM" id="Phobius"/>
    </source>
</evidence>
<evidence type="ECO:0000313" key="4">
    <source>
        <dbReference type="Proteomes" id="UP000242243"/>
    </source>
</evidence>
<reference evidence="2 5" key="2">
    <citation type="submission" date="2019-07" db="EMBL/GenBank/DDBJ databases">
        <title>Whole genome shotgun sequence of Halolactibacillus halophilus NBRC 100868.</title>
        <authorList>
            <person name="Hosoyama A."/>
            <person name="Uohara A."/>
            <person name="Ohji S."/>
            <person name="Ichikawa N."/>
        </authorList>
    </citation>
    <scope>NUCLEOTIDE SEQUENCE [LARGE SCALE GENOMIC DNA]</scope>
    <source>
        <strain evidence="2 5">NBRC 100868</strain>
    </source>
</reference>
<organism evidence="3 4">
    <name type="scientific">Halolactibacillus halophilus</name>
    <dbReference type="NCBI Taxonomy" id="306540"/>
    <lineage>
        <taxon>Bacteria</taxon>
        <taxon>Bacillati</taxon>
        <taxon>Bacillota</taxon>
        <taxon>Bacilli</taxon>
        <taxon>Bacillales</taxon>
        <taxon>Bacillaceae</taxon>
        <taxon>Halolactibacillus</taxon>
    </lineage>
</organism>
<accession>A0A1I5QZF8</accession>
<evidence type="ECO:0000313" key="3">
    <source>
        <dbReference type="EMBL" id="SFP51461.1"/>
    </source>
</evidence>
<dbReference type="STRING" id="306540.SAMN05421839_12555"/>
<evidence type="ECO:0000313" key="5">
    <source>
        <dbReference type="Proteomes" id="UP000321547"/>
    </source>
</evidence>
<gene>
    <name evidence="2" type="ORF">HHA03_15140</name>
    <name evidence="3" type="ORF">SAMN05421839_12555</name>
</gene>
<dbReference type="EMBL" id="FOXC01000025">
    <property type="protein sequence ID" value="SFP51461.1"/>
    <property type="molecule type" value="Genomic_DNA"/>
</dbReference>
<dbReference type="AlphaFoldDB" id="A0A1I5QZF8"/>
<dbReference type="EMBL" id="BJWI01000021">
    <property type="protein sequence ID" value="GEM01982.1"/>
    <property type="molecule type" value="Genomic_DNA"/>
</dbReference>
<proteinExistence type="predicted"/>
<keyword evidence="1" id="KW-1133">Transmembrane helix</keyword>
<keyword evidence="1" id="KW-0472">Membrane</keyword>
<feature type="transmembrane region" description="Helical" evidence="1">
    <location>
        <begin position="21"/>
        <end position="39"/>
    </location>
</feature>
<dbReference type="Proteomes" id="UP000321547">
    <property type="component" value="Unassembled WGS sequence"/>
</dbReference>
<dbReference type="RefSeq" id="WP_089832638.1">
    <property type="nucleotide sequence ID" value="NZ_BJWI01000021.1"/>
</dbReference>
<protein>
    <submittedName>
        <fullName evidence="3">Uncharacterized protein</fullName>
    </submittedName>
</protein>
<reference evidence="3 4" key="1">
    <citation type="submission" date="2016-10" db="EMBL/GenBank/DDBJ databases">
        <authorList>
            <person name="de Groot N.N."/>
        </authorList>
    </citation>
    <scope>NUCLEOTIDE SEQUENCE [LARGE SCALE GENOMIC DNA]</scope>
    <source>
        <strain evidence="3 4">DSM 17073</strain>
    </source>
</reference>
<sequence length="196" mass="22567">MRRSNENPQENQTVKKTASQILLLSIFAIIILLGGYMTIKFLDVDNNEGRETALKELLTIQFSTADKMLIQALESPDSHMIIDDHGNIELTNDTPLNQYLDEHYHILLADSYYEEYITKYLLTYPVLSYYNEIDLNISNITIEKQEAEGDYRFTVHIDDGVNQQGELTGRAHVTADKKIDYLDITTDDTFFLNGLY</sequence>
<dbReference type="Proteomes" id="UP000242243">
    <property type="component" value="Unassembled WGS sequence"/>
</dbReference>
<keyword evidence="1" id="KW-0812">Transmembrane</keyword>